<dbReference type="AlphaFoldDB" id="A0A502C3T0"/>
<comment type="caution">
    <text evidence="1">The sequence shown here is derived from an EMBL/GenBank/DDBJ whole genome shotgun (WGS) entry which is preliminary data.</text>
</comment>
<gene>
    <name evidence="1" type="ORF">EAH84_14705</name>
</gene>
<dbReference type="EMBL" id="RCZK01000020">
    <property type="protein sequence ID" value="TPG06571.1"/>
    <property type="molecule type" value="Genomic_DNA"/>
</dbReference>
<protein>
    <submittedName>
        <fullName evidence="1">Uncharacterized protein</fullName>
    </submittedName>
</protein>
<organism evidence="1 2">
    <name type="scientific">Sphingomonas oligophenolica</name>
    <dbReference type="NCBI Taxonomy" id="301154"/>
    <lineage>
        <taxon>Bacteria</taxon>
        <taxon>Pseudomonadati</taxon>
        <taxon>Pseudomonadota</taxon>
        <taxon>Alphaproteobacteria</taxon>
        <taxon>Sphingomonadales</taxon>
        <taxon>Sphingomonadaceae</taxon>
        <taxon>Sphingomonas</taxon>
    </lineage>
</organism>
<accession>A0A502C3T0</accession>
<name>A0A502C3T0_9SPHN</name>
<evidence type="ECO:0000313" key="1">
    <source>
        <dbReference type="EMBL" id="TPG06571.1"/>
    </source>
</evidence>
<proteinExistence type="predicted"/>
<keyword evidence="2" id="KW-1185">Reference proteome</keyword>
<sequence>MLSFLVLSDIETKARGQAQLAALATCEEVRRMHEQLEQFYRTPLCVRLTADRLASSRER</sequence>
<reference evidence="1 2" key="1">
    <citation type="journal article" date="2019" name="Environ. Microbiol.">
        <title>Species interactions and distinct microbial communities in high Arctic permafrost affected cryosols are associated with the CH4 and CO2 gas fluxes.</title>
        <authorList>
            <person name="Altshuler I."/>
            <person name="Hamel J."/>
            <person name="Turney S."/>
            <person name="Magnuson E."/>
            <person name="Levesque R."/>
            <person name="Greer C."/>
            <person name="Whyte L.G."/>
        </authorList>
    </citation>
    <scope>NUCLEOTIDE SEQUENCE [LARGE SCALE GENOMIC DNA]</scope>
    <source>
        <strain evidence="1 2">S5.1</strain>
    </source>
</reference>
<evidence type="ECO:0000313" key="2">
    <source>
        <dbReference type="Proteomes" id="UP000318413"/>
    </source>
</evidence>
<dbReference type="Proteomes" id="UP000318413">
    <property type="component" value="Unassembled WGS sequence"/>
</dbReference>